<evidence type="ECO:0000256" key="1">
    <source>
        <dbReference type="ARBA" id="ARBA00006594"/>
    </source>
</evidence>
<evidence type="ECO:0000256" key="4">
    <source>
        <dbReference type="ARBA" id="ARBA00022691"/>
    </source>
</evidence>
<dbReference type="Gene3D" id="3.40.50.150">
    <property type="entry name" value="Vaccinia Virus protein VP39"/>
    <property type="match status" value="1"/>
</dbReference>
<organism evidence="7 8">
    <name type="scientific">Candidatus Fervidibacter japonicus</name>
    <dbReference type="NCBI Taxonomy" id="2035412"/>
    <lineage>
        <taxon>Bacteria</taxon>
        <taxon>Candidatus Fervidibacterota</taxon>
        <taxon>Candidatus Fervidibacter</taxon>
    </lineage>
</organism>
<protein>
    <submittedName>
        <fullName evidence="7">Modification methylase DpnIIB</fullName>
        <ecNumber evidence="7">2.1.1.72</ecNumber>
    </submittedName>
</protein>
<feature type="domain" description="DNA methylase N-4/N-6" evidence="6">
    <location>
        <begin position="142"/>
        <end position="470"/>
    </location>
</feature>
<dbReference type="GO" id="GO:0032259">
    <property type="term" value="P:methylation"/>
    <property type="evidence" value="ECO:0007669"/>
    <property type="project" value="UniProtKB-KW"/>
</dbReference>
<evidence type="ECO:0000256" key="2">
    <source>
        <dbReference type="ARBA" id="ARBA00022603"/>
    </source>
</evidence>
<dbReference type="PANTHER" id="PTHR13370">
    <property type="entry name" value="RNA METHYLASE-RELATED"/>
    <property type="match status" value="1"/>
</dbReference>
<keyword evidence="3 7" id="KW-0808">Transferase</keyword>
<evidence type="ECO:0000256" key="5">
    <source>
        <dbReference type="SAM" id="MobiDB-lite"/>
    </source>
</evidence>
<feature type="region of interest" description="Disordered" evidence="5">
    <location>
        <begin position="1"/>
        <end position="25"/>
    </location>
</feature>
<dbReference type="Pfam" id="PF01555">
    <property type="entry name" value="N6_N4_Mtase"/>
    <property type="match status" value="1"/>
</dbReference>
<dbReference type="SUPFAM" id="SSF53335">
    <property type="entry name" value="S-adenosyl-L-methionine-dependent methyltransferases"/>
    <property type="match status" value="1"/>
</dbReference>
<dbReference type="InterPro" id="IPR029063">
    <property type="entry name" value="SAM-dependent_MTases_sf"/>
</dbReference>
<dbReference type="GO" id="GO:0009007">
    <property type="term" value="F:site-specific DNA-methyltransferase (adenine-specific) activity"/>
    <property type="evidence" value="ECO:0007669"/>
    <property type="project" value="UniProtKB-EC"/>
</dbReference>
<dbReference type="EC" id="2.1.1.72" evidence="7"/>
<dbReference type="InterPro" id="IPR002295">
    <property type="entry name" value="N4/N6-MTase_EcoPI_Mod-like"/>
</dbReference>
<evidence type="ECO:0000313" key="8">
    <source>
        <dbReference type="Proteomes" id="UP000236173"/>
    </source>
</evidence>
<dbReference type="GO" id="GO:0003677">
    <property type="term" value="F:DNA binding"/>
    <property type="evidence" value="ECO:0007669"/>
    <property type="project" value="InterPro"/>
</dbReference>
<accession>A0A2H5XFL9</accession>
<dbReference type="GO" id="GO:0005737">
    <property type="term" value="C:cytoplasm"/>
    <property type="evidence" value="ECO:0007669"/>
    <property type="project" value="TreeGrafter"/>
</dbReference>
<evidence type="ECO:0000313" key="7">
    <source>
        <dbReference type="EMBL" id="GBC99979.1"/>
    </source>
</evidence>
<gene>
    <name evidence="7" type="primary">dpnA_4</name>
    <name evidence="7" type="ORF">HRbin17_02512</name>
</gene>
<comment type="caution">
    <text evidence="7">The sequence shown here is derived from an EMBL/GenBank/DDBJ whole genome shotgun (WGS) entry which is preliminary data.</text>
</comment>
<dbReference type="AlphaFoldDB" id="A0A2H5XFL9"/>
<proteinExistence type="inferred from homology"/>
<dbReference type="InterPro" id="IPR002052">
    <property type="entry name" value="DNA_methylase_N6_adenine_CS"/>
</dbReference>
<dbReference type="InterPro" id="IPR002941">
    <property type="entry name" value="DNA_methylase_N4/N6"/>
</dbReference>
<dbReference type="EMBL" id="BEHT01000045">
    <property type="protein sequence ID" value="GBC99979.1"/>
    <property type="molecule type" value="Genomic_DNA"/>
</dbReference>
<reference evidence="8" key="1">
    <citation type="submission" date="2017-09" db="EMBL/GenBank/DDBJ databases">
        <title>Metaegenomics of thermophilic ammonia-oxidizing enrichment culture.</title>
        <authorList>
            <person name="Kato S."/>
            <person name="Suzuki K."/>
        </authorList>
    </citation>
    <scope>NUCLEOTIDE SEQUENCE [LARGE SCALE GENOMIC DNA]</scope>
</reference>
<dbReference type="PRINTS" id="PR00506">
    <property type="entry name" value="D21N6MTFRASE"/>
</dbReference>
<dbReference type="PROSITE" id="PS00092">
    <property type="entry name" value="N6_MTASE"/>
    <property type="match status" value="1"/>
</dbReference>
<keyword evidence="4" id="KW-0949">S-adenosyl-L-methionine</keyword>
<sequence>MGRKQRNNNLKDYRYPKAQRKNNPPVGLATTYEVRERQIKRYAYDPHLDPQLVWAGKAERTSFDVDVVPLHIHERISTKAILRAVQRPEPIQFDLFGETPLPADQQIEFYQHEVGWTNRLILGDSLLVMNSLLVKEGMAGKVQMIYMDPPYGIKYASNFQPRIDKRDVKDKDEDLTHEPEQIKAYRDTWKLGIHSYLTYLRDRLLLCRELLHESGSIFVQINDENLHLVRCLLDEVFGRENFVAVISFVKTSGKGGALLDVVNDFLLWYAKDKTKLKYRQLFLEKELGEEGTRGYHHVELPDGTRRRMTAQELRNPEALLEVMRVFKAGGMTSQSGGETTNFPVSFEGRTLTPGQNYWKTSQDGMRRLKHAERLFVVGNTLSYVRYLDEIPVHPLTNIWTDTGIAGYGEPKLFAVQTNTKVVERCILMTTDPGDLVFDPTCGSGTTAYCAEKWGRRWITCDTSRVAIAIARQRLMTAKFDYYELRDPERGPAGGFIYETVPHITLESIAKNTEIDAIAEKYQPKIEQALTNLNRALGKDWKEWEVLREVPHPLWPKEAHEAYEKLYRAKHETLSSEAQQVEEWLQTIYRLTGHKWDSLGDVPDPIPAPNWSEEAKEAFRRFWELKREKRKEIDESIKRNAPQETLYDRPKIVKGVVRVSGPFTVEAIPVPTVEDPTEAVVPQFEEQEIAERASDRGGDYLAMMINLLKQQGSVLFPGGKKMELQNLRPLNIGYLHAEGETKQNGKTLRVAISFGPQYGPVTAYQVQEATPLAKMNGYNVLIFAGFSFDPEAQALIQKAEVPGLKVHFAHIAPDVLVGDLLKTTRASQIFTVFGQPDVQVAQREDDTFVVELRGVDIYDPLTGEVHSARGDDVAAWFLDTDYDGKTFHICQAFFPGDRNAWEKLQRALKAYIDPDIFDQMRGTISFPFLPGEHKRIAVKVIDFRGNEVMRVVSLEGRKYP</sequence>
<evidence type="ECO:0000259" key="6">
    <source>
        <dbReference type="Pfam" id="PF01555"/>
    </source>
</evidence>
<dbReference type="Proteomes" id="UP000236173">
    <property type="component" value="Unassembled WGS sequence"/>
</dbReference>
<keyword evidence="2 7" id="KW-0489">Methyltransferase</keyword>
<comment type="similarity">
    <text evidence="1">Belongs to the N(4)/N(6)-methyltransferase family.</text>
</comment>
<dbReference type="PANTHER" id="PTHR13370:SF16">
    <property type="entry name" value="SITE-SPECIFIC DNA-METHYLTRANSFERASE (ADENINE-SPECIFIC)"/>
    <property type="match status" value="1"/>
</dbReference>
<dbReference type="GO" id="GO:0008170">
    <property type="term" value="F:N-methyltransferase activity"/>
    <property type="evidence" value="ECO:0007669"/>
    <property type="project" value="InterPro"/>
</dbReference>
<evidence type="ECO:0000256" key="3">
    <source>
        <dbReference type="ARBA" id="ARBA00022679"/>
    </source>
</evidence>
<name>A0A2H5XFL9_9BACT</name>